<dbReference type="EMBL" id="GBRH01227199">
    <property type="protein sequence ID" value="JAD70696.1"/>
    <property type="molecule type" value="Transcribed_RNA"/>
</dbReference>
<reference evidence="1" key="2">
    <citation type="journal article" date="2015" name="Data Brief">
        <title>Shoot transcriptome of the giant reed, Arundo donax.</title>
        <authorList>
            <person name="Barrero R.A."/>
            <person name="Guerrero F.D."/>
            <person name="Moolhuijzen P."/>
            <person name="Goolsby J.A."/>
            <person name="Tidwell J."/>
            <person name="Bellgard S.E."/>
            <person name="Bellgard M.I."/>
        </authorList>
    </citation>
    <scope>NUCLEOTIDE SEQUENCE</scope>
    <source>
        <tissue evidence="1">Shoot tissue taken approximately 20 cm above the soil surface</tissue>
    </source>
</reference>
<name>A0A0A9C555_ARUDO</name>
<protein>
    <submittedName>
        <fullName evidence="1">Uncharacterized protein</fullName>
    </submittedName>
</protein>
<accession>A0A0A9C555</accession>
<organism evidence="1">
    <name type="scientific">Arundo donax</name>
    <name type="common">Giant reed</name>
    <name type="synonym">Donax arundinaceus</name>
    <dbReference type="NCBI Taxonomy" id="35708"/>
    <lineage>
        <taxon>Eukaryota</taxon>
        <taxon>Viridiplantae</taxon>
        <taxon>Streptophyta</taxon>
        <taxon>Embryophyta</taxon>
        <taxon>Tracheophyta</taxon>
        <taxon>Spermatophyta</taxon>
        <taxon>Magnoliopsida</taxon>
        <taxon>Liliopsida</taxon>
        <taxon>Poales</taxon>
        <taxon>Poaceae</taxon>
        <taxon>PACMAD clade</taxon>
        <taxon>Arundinoideae</taxon>
        <taxon>Arundineae</taxon>
        <taxon>Arundo</taxon>
    </lineage>
</organism>
<reference evidence="1" key="1">
    <citation type="submission" date="2014-09" db="EMBL/GenBank/DDBJ databases">
        <authorList>
            <person name="Magalhaes I.L.F."/>
            <person name="Oliveira U."/>
            <person name="Santos F.R."/>
            <person name="Vidigal T.H.D.A."/>
            <person name="Brescovit A.D."/>
            <person name="Santos A.J."/>
        </authorList>
    </citation>
    <scope>NUCLEOTIDE SEQUENCE</scope>
    <source>
        <tissue evidence="1">Shoot tissue taken approximately 20 cm above the soil surface</tissue>
    </source>
</reference>
<proteinExistence type="predicted"/>
<sequence length="14" mass="1440">MGACYLLLGPSIDS</sequence>
<evidence type="ECO:0000313" key="1">
    <source>
        <dbReference type="EMBL" id="JAD70696.1"/>
    </source>
</evidence>